<name>A0ABU5C2S4_9BACI</name>
<organism evidence="2 3">
    <name type="scientific">Tigheibacillus halophilus</name>
    <dbReference type="NCBI Taxonomy" id="361280"/>
    <lineage>
        <taxon>Bacteria</taxon>
        <taxon>Bacillati</taxon>
        <taxon>Bacillota</taxon>
        <taxon>Bacilli</taxon>
        <taxon>Bacillales</taxon>
        <taxon>Bacillaceae</taxon>
        <taxon>Tigheibacillus</taxon>
    </lineage>
</organism>
<dbReference type="SUPFAM" id="SSF55781">
    <property type="entry name" value="GAF domain-like"/>
    <property type="match status" value="1"/>
</dbReference>
<comment type="caution">
    <text evidence="2">The sequence shown here is derived from an EMBL/GenBank/DDBJ whole genome shotgun (WGS) entry which is preliminary data.</text>
</comment>
<evidence type="ECO:0000313" key="3">
    <source>
        <dbReference type="Proteomes" id="UP001281447"/>
    </source>
</evidence>
<evidence type="ECO:0000313" key="2">
    <source>
        <dbReference type="EMBL" id="MDY0393529.1"/>
    </source>
</evidence>
<protein>
    <submittedName>
        <fullName evidence="2">IclR family transcriptional regulator C-terminal domain-containing protein</fullName>
    </submittedName>
</protein>
<dbReference type="Proteomes" id="UP001281447">
    <property type="component" value="Unassembled WGS sequence"/>
</dbReference>
<dbReference type="Pfam" id="PF01614">
    <property type="entry name" value="IclR_C"/>
    <property type="match status" value="1"/>
</dbReference>
<proteinExistence type="predicted"/>
<dbReference type="EMBL" id="JAWDIP010000003">
    <property type="protein sequence ID" value="MDY0393529.1"/>
    <property type="molecule type" value="Genomic_DNA"/>
</dbReference>
<dbReference type="InterPro" id="IPR014757">
    <property type="entry name" value="Tscrpt_reg_IclR_C"/>
</dbReference>
<evidence type="ECO:0000259" key="1">
    <source>
        <dbReference type="PROSITE" id="PS51078"/>
    </source>
</evidence>
<reference evidence="2 3" key="1">
    <citation type="submission" date="2023-10" db="EMBL/GenBank/DDBJ databases">
        <title>Virgibacillus halophilus 5B73C genome.</title>
        <authorList>
            <person name="Miliotis G."/>
            <person name="Sengupta P."/>
            <person name="Hameed A."/>
            <person name="Chuvochina M."/>
            <person name="Mcdonagh F."/>
            <person name="Simpson A.C."/>
            <person name="Singh N.K."/>
            <person name="Rekha P.D."/>
            <person name="Raman K."/>
            <person name="Hugenholtz P."/>
            <person name="Venkateswaran K."/>
        </authorList>
    </citation>
    <scope>NUCLEOTIDE SEQUENCE [LARGE SCALE GENOMIC DNA]</scope>
    <source>
        <strain evidence="2 3">5B73C</strain>
    </source>
</reference>
<keyword evidence="3" id="KW-1185">Reference proteome</keyword>
<sequence length="89" mass="9975">MSKKHTEHTILDVNEMLDHLKEVRQNGYAYSDSEIDDGVVSYGIPIFESPGKIVASLSIAGPKERMLKKDKSEIIQAIETAKKMIESQL</sequence>
<dbReference type="InterPro" id="IPR029016">
    <property type="entry name" value="GAF-like_dom_sf"/>
</dbReference>
<dbReference type="PROSITE" id="PS51078">
    <property type="entry name" value="ICLR_ED"/>
    <property type="match status" value="1"/>
</dbReference>
<dbReference type="InterPro" id="IPR050707">
    <property type="entry name" value="HTH_MetabolicPath_Reg"/>
</dbReference>
<gene>
    <name evidence="2" type="ORF">RWE15_02620</name>
</gene>
<dbReference type="PANTHER" id="PTHR30136">
    <property type="entry name" value="HELIX-TURN-HELIX TRANSCRIPTIONAL REGULATOR, ICLR FAMILY"/>
    <property type="match status" value="1"/>
</dbReference>
<dbReference type="Gene3D" id="3.30.450.40">
    <property type="match status" value="1"/>
</dbReference>
<accession>A0ABU5C2S4</accession>
<feature type="domain" description="IclR-ED" evidence="1">
    <location>
        <begin position="1"/>
        <end position="89"/>
    </location>
</feature>
<dbReference type="PANTHER" id="PTHR30136:SF35">
    <property type="entry name" value="HTH-TYPE TRANSCRIPTIONAL REGULATOR RV1719"/>
    <property type="match status" value="1"/>
</dbReference>